<accession>A0A0S8G5S6</accession>
<gene>
    <name evidence="2" type="ORF">AMJ82_10925</name>
</gene>
<comment type="caution">
    <text evidence="2">The sequence shown here is derived from an EMBL/GenBank/DDBJ whole genome shotgun (WGS) entry which is preliminary data.</text>
</comment>
<sequence length="160" mass="18320">MDPDQVTEKLIDSVRRFLDLVRSLDPHTYRRRVTGQWSTHEITAHLAGWNRLMIEACETIRKGMLPGYFGEIATNMAQVNARLVEEYAGLSQNELCQRTEATLDELLRYASRLPAGDLTRDFGVRVRNEVVVTLLGSLDVLAQDYDHHREQILKMLEHGA</sequence>
<dbReference type="InterPro" id="IPR034660">
    <property type="entry name" value="DinB/YfiT-like"/>
</dbReference>
<evidence type="ECO:0000259" key="1">
    <source>
        <dbReference type="Pfam" id="PF12867"/>
    </source>
</evidence>
<dbReference type="SUPFAM" id="SSF109854">
    <property type="entry name" value="DinB/YfiT-like putative metalloenzymes"/>
    <property type="match status" value="1"/>
</dbReference>
<reference evidence="2 3" key="1">
    <citation type="journal article" date="2015" name="Microbiome">
        <title>Genomic resolution of linkages in carbon, nitrogen, and sulfur cycling among widespread estuary sediment bacteria.</title>
        <authorList>
            <person name="Baker B.J."/>
            <person name="Lazar C.S."/>
            <person name="Teske A.P."/>
            <person name="Dick G.J."/>
        </authorList>
    </citation>
    <scope>NUCLEOTIDE SEQUENCE [LARGE SCALE GENOMIC DNA]</scope>
    <source>
        <strain evidence="2">SM23_40</strain>
    </source>
</reference>
<dbReference type="Pfam" id="PF12867">
    <property type="entry name" value="DinB_2"/>
    <property type="match status" value="1"/>
</dbReference>
<dbReference type="AlphaFoldDB" id="A0A0S8G5S6"/>
<name>A0A0S8G5S6_UNCT6</name>
<dbReference type="EMBL" id="LJUI01000136">
    <property type="protein sequence ID" value="KPK67292.1"/>
    <property type="molecule type" value="Genomic_DNA"/>
</dbReference>
<dbReference type="Proteomes" id="UP000051717">
    <property type="component" value="Unassembled WGS sequence"/>
</dbReference>
<dbReference type="InterPro" id="IPR024775">
    <property type="entry name" value="DinB-like"/>
</dbReference>
<dbReference type="Gene3D" id="1.20.120.450">
    <property type="entry name" value="dinb family like domain"/>
    <property type="match status" value="1"/>
</dbReference>
<feature type="domain" description="DinB-like" evidence="1">
    <location>
        <begin position="15"/>
        <end position="152"/>
    </location>
</feature>
<evidence type="ECO:0000313" key="3">
    <source>
        <dbReference type="Proteomes" id="UP000051717"/>
    </source>
</evidence>
<protein>
    <recommendedName>
        <fullName evidence="1">DinB-like domain-containing protein</fullName>
    </recommendedName>
</protein>
<proteinExistence type="predicted"/>
<organism evidence="2 3">
    <name type="scientific">candidate division TA06 bacterium SM23_40</name>
    <dbReference type="NCBI Taxonomy" id="1703774"/>
    <lineage>
        <taxon>Bacteria</taxon>
        <taxon>Bacteria division TA06</taxon>
    </lineage>
</organism>
<evidence type="ECO:0000313" key="2">
    <source>
        <dbReference type="EMBL" id="KPK67292.1"/>
    </source>
</evidence>